<accession>A0ABQ6BI14</accession>
<reference evidence="2" key="1">
    <citation type="journal article" date="2019" name="Int. J. Syst. Evol. Microbiol.">
        <title>The Global Catalogue of Microorganisms (GCM) 10K type strain sequencing project: providing services to taxonomists for standard genome sequencing and annotation.</title>
        <authorList>
            <consortium name="The Broad Institute Genomics Platform"/>
            <consortium name="The Broad Institute Genome Sequencing Center for Infectious Disease"/>
            <person name="Wu L."/>
            <person name="Ma J."/>
        </authorList>
    </citation>
    <scope>NUCLEOTIDE SEQUENCE [LARGE SCALE GENOMIC DNA]</scope>
    <source>
        <strain evidence="2">NBRC 110107</strain>
    </source>
</reference>
<dbReference type="EMBL" id="BSOY01000016">
    <property type="protein sequence ID" value="GLS01069.1"/>
    <property type="molecule type" value="Genomic_DNA"/>
</dbReference>
<protein>
    <submittedName>
        <fullName evidence="1">Uncharacterized protein</fullName>
    </submittedName>
</protein>
<comment type="caution">
    <text evidence="1">The sequence shown here is derived from an EMBL/GenBank/DDBJ whole genome shotgun (WGS) entry which is preliminary data.</text>
</comment>
<dbReference type="Proteomes" id="UP001156921">
    <property type="component" value="Unassembled WGS sequence"/>
</dbReference>
<gene>
    <name evidence="1" type="ORF">GCM10007859_10790</name>
</gene>
<name>A0ABQ6BI14_9CAUL</name>
<evidence type="ECO:0000313" key="2">
    <source>
        <dbReference type="Proteomes" id="UP001156921"/>
    </source>
</evidence>
<keyword evidence="2" id="KW-1185">Reference proteome</keyword>
<dbReference type="RefSeq" id="WP_284221920.1">
    <property type="nucleotide sequence ID" value="NZ_BSOY01000016.1"/>
</dbReference>
<evidence type="ECO:0000313" key="1">
    <source>
        <dbReference type="EMBL" id="GLS01069.1"/>
    </source>
</evidence>
<sequence length="56" mass="6517">MDEDTLRDRAEAWRRRAAETHDLRERAANLMIAAHYEALADLMAARGRRPLPEIED</sequence>
<proteinExistence type="predicted"/>
<organism evidence="1 2">
    <name type="scientific">Brevundimonas denitrificans</name>
    <dbReference type="NCBI Taxonomy" id="1443434"/>
    <lineage>
        <taxon>Bacteria</taxon>
        <taxon>Pseudomonadati</taxon>
        <taxon>Pseudomonadota</taxon>
        <taxon>Alphaproteobacteria</taxon>
        <taxon>Caulobacterales</taxon>
        <taxon>Caulobacteraceae</taxon>
        <taxon>Brevundimonas</taxon>
    </lineage>
</organism>